<keyword evidence="9" id="KW-1185">Reference proteome</keyword>
<evidence type="ECO:0000313" key="8">
    <source>
        <dbReference type="EMBL" id="KKY02057.1"/>
    </source>
</evidence>
<keyword evidence="4 6" id="KW-0408">Iron</keyword>
<evidence type="ECO:0000256" key="5">
    <source>
        <dbReference type="ARBA" id="ARBA00023014"/>
    </source>
</evidence>
<dbReference type="GO" id="GO:0009055">
    <property type="term" value="F:electron transfer activity"/>
    <property type="evidence" value="ECO:0007669"/>
    <property type="project" value="UniProtKB-UniRule"/>
</dbReference>
<organism evidence="8 9">
    <name type="scientific">Paraclostridium benzoelyticum</name>
    <dbReference type="NCBI Taxonomy" id="1629550"/>
    <lineage>
        <taxon>Bacteria</taxon>
        <taxon>Bacillati</taxon>
        <taxon>Bacillota</taxon>
        <taxon>Clostridia</taxon>
        <taxon>Peptostreptococcales</taxon>
        <taxon>Peptostreptococcaceae</taxon>
        <taxon>Paraclostridium</taxon>
    </lineage>
</organism>
<evidence type="ECO:0000256" key="2">
    <source>
        <dbReference type="ARBA" id="ARBA00022723"/>
    </source>
</evidence>
<dbReference type="RefSeq" id="WP_046822376.1">
    <property type="nucleotide sequence ID" value="NZ_JBCLWQ010000002.1"/>
</dbReference>
<dbReference type="OrthoDB" id="9803319at2"/>
<comment type="caution">
    <text evidence="8">The sequence shown here is derived from an EMBL/GenBank/DDBJ whole genome shotgun (WGS) entry which is preliminary data.</text>
</comment>
<keyword evidence="3 6" id="KW-0249">Electron transport</keyword>
<dbReference type="EMBL" id="LBBT01000121">
    <property type="protein sequence ID" value="KKY02057.1"/>
    <property type="molecule type" value="Genomic_DNA"/>
</dbReference>
<keyword evidence="5 6" id="KW-0411">Iron-sulfur</keyword>
<keyword evidence="2 6" id="KW-0479">Metal-binding</keyword>
<dbReference type="AlphaFoldDB" id="A0A0M3DL04"/>
<dbReference type="InterPro" id="IPR017896">
    <property type="entry name" value="4Fe4S_Fe-S-bd"/>
</dbReference>
<proteinExistence type="predicted"/>
<dbReference type="PROSITE" id="PS00198">
    <property type="entry name" value="4FE4S_FER_1"/>
    <property type="match status" value="1"/>
</dbReference>
<evidence type="ECO:0000256" key="1">
    <source>
        <dbReference type="ARBA" id="ARBA00022448"/>
    </source>
</evidence>
<dbReference type="InterPro" id="IPR017900">
    <property type="entry name" value="4Fe4S_Fe_S_CS"/>
</dbReference>
<dbReference type="PROSITE" id="PS51379">
    <property type="entry name" value="4FE4S_FER_2"/>
    <property type="match status" value="1"/>
</dbReference>
<feature type="domain" description="4Fe-4S ferredoxin-type" evidence="7">
    <location>
        <begin position="1"/>
        <end position="29"/>
    </location>
</feature>
<dbReference type="SUPFAM" id="SSF54862">
    <property type="entry name" value="4Fe-4S ferredoxins"/>
    <property type="match status" value="1"/>
</dbReference>
<evidence type="ECO:0000256" key="4">
    <source>
        <dbReference type="ARBA" id="ARBA00023004"/>
    </source>
</evidence>
<dbReference type="PANTHER" id="PTHR36923:SF3">
    <property type="entry name" value="FERREDOXIN"/>
    <property type="match status" value="1"/>
</dbReference>
<dbReference type="GO" id="GO:0005506">
    <property type="term" value="F:iron ion binding"/>
    <property type="evidence" value="ECO:0007669"/>
    <property type="project" value="UniProtKB-UniRule"/>
</dbReference>
<keyword evidence="1 6" id="KW-0813">Transport</keyword>
<evidence type="ECO:0000256" key="3">
    <source>
        <dbReference type="ARBA" id="ARBA00022982"/>
    </source>
</evidence>
<dbReference type="Proteomes" id="UP000034407">
    <property type="component" value="Unassembled WGS sequence"/>
</dbReference>
<dbReference type="InterPro" id="IPR051269">
    <property type="entry name" value="Fe-S_cluster_ET"/>
</dbReference>
<name>A0A0M3DL04_9FIRM</name>
<evidence type="ECO:0000256" key="6">
    <source>
        <dbReference type="RuleBase" id="RU368020"/>
    </source>
</evidence>
<dbReference type="InterPro" id="IPR001080">
    <property type="entry name" value="3Fe4S_ferredoxin"/>
</dbReference>
<dbReference type="PANTHER" id="PTHR36923">
    <property type="entry name" value="FERREDOXIN"/>
    <property type="match status" value="1"/>
</dbReference>
<dbReference type="Pfam" id="PF13370">
    <property type="entry name" value="Fer4_13"/>
    <property type="match status" value="1"/>
</dbReference>
<dbReference type="GO" id="GO:0051536">
    <property type="term" value="F:iron-sulfur cluster binding"/>
    <property type="evidence" value="ECO:0007669"/>
    <property type="project" value="UniProtKB-KW"/>
</dbReference>
<evidence type="ECO:0000313" key="9">
    <source>
        <dbReference type="Proteomes" id="UP000034407"/>
    </source>
</evidence>
<dbReference type="Gene3D" id="3.30.70.20">
    <property type="match status" value="1"/>
</dbReference>
<accession>A0A0M3DL04</accession>
<gene>
    <name evidence="8" type="ORF">VN21_05255</name>
</gene>
<reference evidence="8 9" key="1">
    <citation type="submission" date="2015-04" db="EMBL/GenBank/DDBJ databases">
        <title>Microcin producing Clostridium sp. JC272T.</title>
        <authorList>
            <person name="Jyothsna T."/>
            <person name="Sasikala C."/>
            <person name="Ramana C."/>
        </authorList>
    </citation>
    <scope>NUCLEOTIDE SEQUENCE [LARGE SCALE GENOMIC DNA]</scope>
    <source>
        <strain evidence="8 9">JC272</strain>
    </source>
</reference>
<protein>
    <recommendedName>
        <fullName evidence="6">Ferredoxin</fullName>
    </recommendedName>
</protein>
<comment type="function">
    <text evidence="6">Ferredoxins are iron-sulfur proteins that transfer electrons in a wide variety of metabolic reactions.</text>
</comment>
<dbReference type="PATRIC" id="fig|1629550.3.peg.527"/>
<dbReference type="PRINTS" id="PR00352">
    <property type="entry name" value="3FE4SFRDOXIN"/>
</dbReference>
<evidence type="ECO:0000259" key="7">
    <source>
        <dbReference type="PROSITE" id="PS51379"/>
    </source>
</evidence>
<sequence length="62" mass="6501">MKALVDKDICIGCGACTGICPEVFDMDNDGLAIAIKEELKSELEDSAVEAQDGCPVSAIIIE</sequence>